<feature type="transmembrane region" description="Helical" evidence="7">
    <location>
        <begin position="87"/>
        <end position="106"/>
    </location>
</feature>
<dbReference type="InterPro" id="IPR049177">
    <property type="entry name" value="MgtC_SapB_SrpB_YhiD_N"/>
</dbReference>
<evidence type="ECO:0000256" key="7">
    <source>
        <dbReference type="RuleBase" id="RU365041"/>
    </source>
</evidence>
<dbReference type="Proteomes" id="UP000192721">
    <property type="component" value="Unassembled WGS sequence"/>
</dbReference>
<protein>
    <recommendedName>
        <fullName evidence="7">Protein MgtC</fullName>
    </recommendedName>
</protein>
<proteinExistence type="inferred from homology"/>
<feature type="transmembrane region" description="Helical" evidence="7">
    <location>
        <begin position="136"/>
        <end position="154"/>
    </location>
</feature>
<gene>
    <name evidence="9" type="ORF">B0T45_06240</name>
</gene>
<evidence type="ECO:0000256" key="1">
    <source>
        <dbReference type="ARBA" id="ARBA00004651"/>
    </source>
</evidence>
<evidence type="ECO:0000259" key="8">
    <source>
        <dbReference type="Pfam" id="PF02308"/>
    </source>
</evidence>
<keyword evidence="5 7" id="KW-1133">Transmembrane helix</keyword>
<dbReference type="PANTHER" id="PTHR33778:SF1">
    <property type="entry name" value="MAGNESIUM TRANSPORTER YHID-RELATED"/>
    <property type="match status" value="1"/>
</dbReference>
<keyword evidence="7" id="KW-0997">Cell inner membrane</keyword>
<keyword evidence="4 7" id="KW-0812">Transmembrane</keyword>
<evidence type="ECO:0000256" key="5">
    <source>
        <dbReference type="ARBA" id="ARBA00022989"/>
    </source>
</evidence>
<dbReference type="EMBL" id="MUKV01000005">
    <property type="protein sequence ID" value="OQS42382.1"/>
    <property type="molecule type" value="Genomic_DNA"/>
</dbReference>
<dbReference type="InterPro" id="IPR003416">
    <property type="entry name" value="MgtC/SapB/SrpB/YhiD_fam"/>
</dbReference>
<feature type="transmembrane region" description="Helical" evidence="7">
    <location>
        <begin position="53"/>
        <end position="75"/>
    </location>
</feature>
<sequence>MDISFAELISRYWSTPKWEINLLITLNLLGGLLLGCLVGYERWFNGRAAGMRTYGLVSMASAAAISIVGYSGYWYGGLYPDMTHGDMTRVAQGVLTGVGFLGAGMIMKEGLSISGLTSAASIWMSSVIGILVGVGFYAAAIAITLLCVLCMLSINQMENRLPRRFSLFIVIRFKPEYQWTVQTLSAGLLRFGVRLHEDSIALNAGPDATEWSFLVSAQNRRDLVNVVDLSREIMQIDHIETLSIQPARN</sequence>
<organism evidence="9 10">
    <name type="scientific">Chromobacterium haemolyticum</name>
    <dbReference type="NCBI Taxonomy" id="394935"/>
    <lineage>
        <taxon>Bacteria</taxon>
        <taxon>Pseudomonadati</taxon>
        <taxon>Pseudomonadota</taxon>
        <taxon>Betaproteobacteria</taxon>
        <taxon>Neisseriales</taxon>
        <taxon>Chromobacteriaceae</taxon>
        <taxon>Chromobacterium</taxon>
    </lineage>
</organism>
<dbReference type="RefSeq" id="WP_043631142.1">
    <property type="nucleotide sequence ID" value="NZ_CP109905.1"/>
</dbReference>
<keyword evidence="6 7" id="KW-0472">Membrane</keyword>
<evidence type="ECO:0000256" key="4">
    <source>
        <dbReference type="ARBA" id="ARBA00022692"/>
    </source>
</evidence>
<comment type="caution">
    <text evidence="9">The sequence shown here is derived from an EMBL/GenBank/DDBJ whole genome shotgun (WGS) entry which is preliminary data.</text>
</comment>
<dbReference type="Pfam" id="PF02308">
    <property type="entry name" value="MgtC"/>
    <property type="match status" value="1"/>
</dbReference>
<keyword evidence="3" id="KW-1003">Cell membrane</keyword>
<accession>A0A1W0D693</accession>
<evidence type="ECO:0000313" key="10">
    <source>
        <dbReference type="Proteomes" id="UP000192721"/>
    </source>
</evidence>
<dbReference type="PANTHER" id="PTHR33778">
    <property type="entry name" value="PROTEIN MGTC"/>
    <property type="match status" value="1"/>
</dbReference>
<dbReference type="PRINTS" id="PR01837">
    <property type="entry name" value="MGTCSAPBPROT"/>
</dbReference>
<dbReference type="GO" id="GO:0005886">
    <property type="term" value="C:plasma membrane"/>
    <property type="evidence" value="ECO:0007669"/>
    <property type="project" value="UniProtKB-SubCell"/>
</dbReference>
<comment type="subcellular location">
    <subcellularLocation>
        <location evidence="7">Cell inner membrane</location>
        <topology evidence="7">Multi-pass membrane protein</topology>
    </subcellularLocation>
    <subcellularLocation>
        <location evidence="1">Cell membrane</location>
        <topology evidence="1">Multi-pass membrane protein</topology>
    </subcellularLocation>
</comment>
<feature type="domain" description="MgtC/SapB/SrpB/YhiD N-terminal" evidence="8">
    <location>
        <begin position="29"/>
        <end position="159"/>
    </location>
</feature>
<comment type="similarity">
    <text evidence="2 7">Belongs to the MgtC/SapB family.</text>
</comment>
<evidence type="ECO:0000256" key="6">
    <source>
        <dbReference type="ARBA" id="ARBA00023136"/>
    </source>
</evidence>
<name>A0A1W0D693_9NEIS</name>
<evidence type="ECO:0000256" key="2">
    <source>
        <dbReference type="ARBA" id="ARBA00009298"/>
    </source>
</evidence>
<dbReference type="AlphaFoldDB" id="A0A1W0D693"/>
<evidence type="ECO:0000313" key="9">
    <source>
        <dbReference type="EMBL" id="OQS42382.1"/>
    </source>
</evidence>
<feature type="transmembrane region" description="Helical" evidence="7">
    <location>
        <begin position="20"/>
        <end position="41"/>
    </location>
</feature>
<reference evidence="9 10" key="1">
    <citation type="submission" date="2017-02" db="EMBL/GenBank/DDBJ databases">
        <title>Chromobacterium haemolyticum H5244.</title>
        <authorList>
            <person name="Gulvik C.A."/>
        </authorList>
    </citation>
    <scope>NUCLEOTIDE SEQUENCE [LARGE SCALE GENOMIC DNA]</scope>
    <source>
        <strain evidence="9 10">H5244</strain>
    </source>
</reference>
<evidence type="ECO:0000256" key="3">
    <source>
        <dbReference type="ARBA" id="ARBA00022475"/>
    </source>
</evidence>